<dbReference type="EMBL" id="KN819344">
    <property type="protein sequence ID" value="KIJ14329.1"/>
    <property type="molecule type" value="Genomic_DNA"/>
</dbReference>
<reference evidence="2 3" key="1">
    <citation type="submission" date="2014-06" db="EMBL/GenBank/DDBJ databases">
        <authorList>
            <consortium name="DOE Joint Genome Institute"/>
            <person name="Kuo A."/>
            <person name="Kohler A."/>
            <person name="Nagy L.G."/>
            <person name="Floudas D."/>
            <person name="Copeland A."/>
            <person name="Barry K.W."/>
            <person name="Cichocki N."/>
            <person name="Veneault-Fourrey C."/>
            <person name="LaButti K."/>
            <person name="Lindquist E.A."/>
            <person name="Lipzen A."/>
            <person name="Lundell T."/>
            <person name="Morin E."/>
            <person name="Murat C."/>
            <person name="Sun H."/>
            <person name="Tunlid A."/>
            <person name="Henrissat B."/>
            <person name="Grigoriev I.V."/>
            <person name="Hibbett D.S."/>
            <person name="Martin F."/>
            <person name="Nordberg H.P."/>
            <person name="Cantor M.N."/>
            <person name="Hua S.X."/>
        </authorList>
    </citation>
    <scope>NUCLEOTIDE SEQUENCE [LARGE SCALE GENOMIC DNA]</scope>
    <source>
        <strain evidence="2 3">ATCC 200175</strain>
    </source>
</reference>
<evidence type="ECO:0000313" key="2">
    <source>
        <dbReference type="EMBL" id="KIJ14329.1"/>
    </source>
</evidence>
<feature type="transmembrane region" description="Helical" evidence="1">
    <location>
        <begin position="20"/>
        <end position="43"/>
    </location>
</feature>
<organism evidence="2 3">
    <name type="scientific">Paxillus involutus ATCC 200175</name>
    <dbReference type="NCBI Taxonomy" id="664439"/>
    <lineage>
        <taxon>Eukaryota</taxon>
        <taxon>Fungi</taxon>
        <taxon>Dikarya</taxon>
        <taxon>Basidiomycota</taxon>
        <taxon>Agaricomycotina</taxon>
        <taxon>Agaricomycetes</taxon>
        <taxon>Agaricomycetidae</taxon>
        <taxon>Boletales</taxon>
        <taxon>Paxilineae</taxon>
        <taxon>Paxillaceae</taxon>
        <taxon>Paxillus</taxon>
    </lineage>
</organism>
<keyword evidence="1" id="KW-1133">Transmembrane helix</keyword>
<feature type="transmembrane region" description="Helical" evidence="1">
    <location>
        <begin position="55"/>
        <end position="76"/>
    </location>
</feature>
<reference evidence="3" key="2">
    <citation type="submission" date="2015-01" db="EMBL/GenBank/DDBJ databases">
        <title>Evolutionary Origins and Diversification of the Mycorrhizal Mutualists.</title>
        <authorList>
            <consortium name="DOE Joint Genome Institute"/>
            <consortium name="Mycorrhizal Genomics Consortium"/>
            <person name="Kohler A."/>
            <person name="Kuo A."/>
            <person name="Nagy L.G."/>
            <person name="Floudas D."/>
            <person name="Copeland A."/>
            <person name="Barry K.W."/>
            <person name="Cichocki N."/>
            <person name="Veneault-Fourrey C."/>
            <person name="LaButti K."/>
            <person name="Lindquist E.A."/>
            <person name="Lipzen A."/>
            <person name="Lundell T."/>
            <person name="Morin E."/>
            <person name="Murat C."/>
            <person name="Riley R."/>
            <person name="Ohm R."/>
            <person name="Sun H."/>
            <person name="Tunlid A."/>
            <person name="Henrissat B."/>
            <person name="Grigoriev I.V."/>
            <person name="Hibbett D.S."/>
            <person name="Martin F."/>
        </authorList>
    </citation>
    <scope>NUCLEOTIDE SEQUENCE [LARGE SCALE GENOMIC DNA]</scope>
    <source>
        <strain evidence="3">ATCC 200175</strain>
    </source>
</reference>
<name>A0A0C9SXA1_PAXIN</name>
<sequence>MAQPTSSRLHALSRHTQSQLKFILPGIAVTYLFNTHRVFLSLLTSPNPDDWSRSAALLALCLGALVVLLFLYVLLLPWLQGVEPDYRSWRKSGVLSWVIPTLTAAILAGWSLLSITLGKWTNLGYLEGTIGASGLYALIFGLMGLLPAPKIHRT</sequence>
<dbReference type="OrthoDB" id="3187264at2759"/>
<keyword evidence="1" id="KW-0472">Membrane</keyword>
<dbReference type="HOGENOM" id="CLU_122015_0_0_1"/>
<dbReference type="AlphaFoldDB" id="A0A0C9SXA1"/>
<evidence type="ECO:0000256" key="1">
    <source>
        <dbReference type="SAM" id="Phobius"/>
    </source>
</evidence>
<dbReference type="Proteomes" id="UP000053647">
    <property type="component" value="Unassembled WGS sequence"/>
</dbReference>
<gene>
    <name evidence="2" type="ORF">PAXINDRAFT_135380</name>
</gene>
<feature type="transmembrane region" description="Helical" evidence="1">
    <location>
        <begin position="129"/>
        <end position="148"/>
    </location>
</feature>
<feature type="transmembrane region" description="Helical" evidence="1">
    <location>
        <begin position="97"/>
        <end position="117"/>
    </location>
</feature>
<protein>
    <submittedName>
        <fullName evidence="2">Uncharacterized protein</fullName>
    </submittedName>
</protein>
<keyword evidence="1" id="KW-0812">Transmembrane</keyword>
<evidence type="ECO:0000313" key="3">
    <source>
        <dbReference type="Proteomes" id="UP000053647"/>
    </source>
</evidence>
<proteinExistence type="predicted"/>
<accession>A0A0C9SXA1</accession>
<keyword evidence="3" id="KW-1185">Reference proteome</keyword>